<accession>A0A2P5HIP4</accession>
<dbReference type="GO" id="GO:0005743">
    <property type="term" value="C:mitochondrial inner membrane"/>
    <property type="evidence" value="ECO:0007669"/>
    <property type="project" value="TreeGrafter"/>
</dbReference>
<protein>
    <recommendedName>
        <fullName evidence="13">UbiA prenyltransferase</fullName>
    </recommendedName>
</protein>
<feature type="transmembrane region" description="Helical" evidence="10">
    <location>
        <begin position="223"/>
        <end position="242"/>
    </location>
</feature>
<dbReference type="PANTHER" id="PTHR11048">
    <property type="entry name" value="PRENYLTRANSFERASES"/>
    <property type="match status" value="1"/>
</dbReference>
<sequence>MKFAPGTGHQRNRDRFQTTTTTRAVSVQQPSSILQHRNILQKLPSSWVPYAQLSRIEKPGGLYGFYMAYLIGLGYGACLVTPTVSPASLAGTAGVLLVYNIFLRGAACTSNDILDREYDRKVARCRNRPIARGAVTPGQGWLCFPQLVLSAPIAGGVLMAAASVGLDPFNTSSLSITGATAALTLSHYVWTTIFDYVNACQDTPDDEKAGVRSMAVRYQDTRAFITTLGTVQVGCLVITGVLAGFSPVYFFGAVGGNIIGLVSFFDTWPDGAPRSFAVCIERWMDALFLTS</sequence>
<evidence type="ECO:0000256" key="10">
    <source>
        <dbReference type="SAM" id="Phobius"/>
    </source>
</evidence>
<dbReference type="InterPro" id="IPR000537">
    <property type="entry name" value="UbiA_prenyltransferase"/>
</dbReference>
<feature type="region of interest" description="Disordered" evidence="9">
    <location>
        <begin position="1"/>
        <end position="23"/>
    </location>
</feature>
<dbReference type="InterPro" id="IPR039653">
    <property type="entry name" value="Prenyltransferase"/>
</dbReference>
<feature type="transmembrane region" description="Helical" evidence="10">
    <location>
        <begin position="248"/>
        <end position="265"/>
    </location>
</feature>
<dbReference type="GO" id="GO:0008412">
    <property type="term" value="F:4-hydroxybenzoate polyprenyltransferase activity"/>
    <property type="evidence" value="ECO:0007669"/>
    <property type="project" value="TreeGrafter"/>
</dbReference>
<evidence type="ECO:0000256" key="8">
    <source>
        <dbReference type="ARBA" id="ARBA00023136"/>
    </source>
</evidence>
<dbReference type="OrthoDB" id="18170at2759"/>
<organism evidence="11 12">
    <name type="scientific">Diaporthe helianthi</name>
    <dbReference type="NCBI Taxonomy" id="158607"/>
    <lineage>
        <taxon>Eukaryota</taxon>
        <taxon>Fungi</taxon>
        <taxon>Dikarya</taxon>
        <taxon>Ascomycota</taxon>
        <taxon>Pezizomycotina</taxon>
        <taxon>Sordariomycetes</taxon>
        <taxon>Sordariomycetidae</taxon>
        <taxon>Diaporthales</taxon>
        <taxon>Diaporthaceae</taxon>
        <taxon>Diaporthe</taxon>
    </lineage>
</organism>
<keyword evidence="6 10" id="KW-0812">Transmembrane</keyword>
<dbReference type="InParanoid" id="A0A2P5HIP4"/>
<dbReference type="PANTHER" id="PTHR11048:SF28">
    <property type="entry name" value="4-HYDROXYBENZOATE POLYPRENYLTRANSFERASE, MITOCHONDRIAL"/>
    <property type="match status" value="1"/>
</dbReference>
<evidence type="ECO:0000256" key="5">
    <source>
        <dbReference type="ARBA" id="ARBA00022679"/>
    </source>
</evidence>
<name>A0A2P5HIP4_DIAHE</name>
<evidence type="ECO:0000313" key="11">
    <source>
        <dbReference type="EMBL" id="POS70127.1"/>
    </source>
</evidence>
<keyword evidence="5" id="KW-0808">Transferase</keyword>
<dbReference type="GO" id="GO:0006744">
    <property type="term" value="P:ubiquinone biosynthetic process"/>
    <property type="evidence" value="ECO:0007669"/>
    <property type="project" value="TreeGrafter"/>
</dbReference>
<evidence type="ECO:0000256" key="7">
    <source>
        <dbReference type="ARBA" id="ARBA00022989"/>
    </source>
</evidence>
<evidence type="ECO:0000256" key="9">
    <source>
        <dbReference type="SAM" id="MobiDB-lite"/>
    </source>
</evidence>
<feature type="transmembrane region" description="Helical" evidence="10">
    <location>
        <begin position="62"/>
        <end position="82"/>
    </location>
</feature>
<feature type="transmembrane region" description="Helical" evidence="10">
    <location>
        <begin position="88"/>
        <end position="107"/>
    </location>
</feature>
<comment type="pathway">
    <text evidence="3">Secondary metabolite biosynthesis; terpenoid biosynthesis.</text>
</comment>
<dbReference type="AlphaFoldDB" id="A0A2P5HIP4"/>
<comment type="caution">
    <text evidence="11">The sequence shown here is derived from an EMBL/GenBank/DDBJ whole genome shotgun (WGS) entry which is preliminary data.</text>
</comment>
<dbReference type="Pfam" id="PF01040">
    <property type="entry name" value="UbiA"/>
    <property type="match status" value="2"/>
</dbReference>
<dbReference type="EMBL" id="MAVT02001787">
    <property type="protein sequence ID" value="POS70127.1"/>
    <property type="molecule type" value="Genomic_DNA"/>
</dbReference>
<dbReference type="Proteomes" id="UP000094444">
    <property type="component" value="Unassembled WGS sequence"/>
</dbReference>
<reference evidence="11" key="1">
    <citation type="submission" date="2017-09" db="EMBL/GenBank/DDBJ databases">
        <title>Polyketide synthases of a Diaporthe helianthi virulent isolate.</title>
        <authorList>
            <person name="Baroncelli R."/>
        </authorList>
    </citation>
    <scope>NUCLEOTIDE SEQUENCE [LARGE SCALE GENOMIC DNA]</scope>
    <source>
        <strain evidence="11">7/96</strain>
    </source>
</reference>
<evidence type="ECO:0000313" key="12">
    <source>
        <dbReference type="Proteomes" id="UP000094444"/>
    </source>
</evidence>
<comment type="cofactor">
    <cofactor evidence="1">
        <name>Mg(2+)</name>
        <dbReference type="ChEBI" id="CHEBI:18420"/>
    </cofactor>
</comment>
<dbReference type="Gene3D" id="1.20.120.1780">
    <property type="entry name" value="UbiA prenyltransferase"/>
    <property type="match status" value="1"/>
</dbReference>
<keyword evidence="7 10" id="KW-1133">Transmembrane helix</keyword>
<gene>
    <name evidence="11" type="ORF">DHEL01_v211482</name>
</gene>
<comment type="similarity">
    <text evidence="4">Belongs to the UbiA prenyltransferase family.</text>
</comment>
<evidence type="ECO:0000256" key="4">
    <source>
        <dbReference type="ARBA" id="ARBA00005985"/>
    </source>
</evidence>
<keyword evidence="8 10" id="KW-0472">Membrane</keyword>
<comment type="subcellular location">
    <subcellularLocation>
        <location evidence="2">Membrane</location>
        <topology evidence="2">Multi-pass membrane protein</topology>
    </subcellularLocation>
</comment>
<dbReference type="STRING" id="158607.A0A2P5HIP4"/>
<keyword evidence="12" id="KW-1185">Reference proteome</keyword>
<evidence type="ECO:0000256" key="3">
    <source>
        <dbReference type="ARBA" id="ARBA00004721"/>
    </source>
</evidence>
<evidence type="ECO:0008006" key="13">
    <source>
        <dbReference type="Google" id="ProtNLM"/>
    </source>
</evidence>
<proteinExistence type="inferred from homology"/>
<evidence type="ECO:0000256" key="1">
    <source>
        <dbReference type="ARBA" id="ARBA00001946"/>
    </source>
</evidence>
<evidence type="ECO:0000256" key="2">
    <source>
        <dbReference type="ARBA" id="ARBA00004141"/>
    </source>
</evidence>
<evidence type="ECO:0000256" key="6">
    <source>
        <dbReference type="ARBA" id="ARBA00022692"/>
    </source>
</evidence>